<evidence type="ECO:0000259" key="7">
    <source>
        <dbReference type="Pfam" id="PF15297"/>
    </source>
</evidence>
<feature type="region of interest" description="Disordered" evidence="6">
    <location>
        <begin position="96"/>
        <end position="120"/>
    </location>
</feature>
<comment type="similarity">
    <text evidence="2">Belongs to the CKAP2 family.</text>
</comment>
<dbReference type="GO" id="GO:0005829">
    <property type="term" value="C:cytosol"/>
    <property type="evidence" value="ECO:0007669"/>
    <property type="project" value="TreeGrafter"/>
</dbReference>
<name>A0AAV2MQU1_KNICA</name>
<evidence type="ECO:0000256" key="1">
    <source>
        <dbReference type="ARBA" id="ARBA00004245"/>
    </source>
</evidence>
<protein>
    <recommendedName>
        <fullName evidence="7">Cytoskeleton-associated protein 2 C-terminal domain-containing protein</fullName>
    </recommendedName>
</protein>
<keyword evidence="4" id="KW-0597">Phosphoprotein</keyword>
<accession>A0AAV2MQU1</accession>
<dbReference type="Pfam" id="PF15297">
    <property type="entry name" value="CKAP2_C"/>
    <property type="match status" value="2"/>
</dbReference>
<dbReference type="EMBL" id="OZ035831">
    <property type="protein sequence ID" value="CAL1615684.1"/>
    <property type="molecule type" value="Genomic_DNA"/>
</dbReference>
<evidence type="ECO:0000256" key="5">
    <source>
        <dbReference type="ARBA" id="ARBA00023212"/>
    </source>
</evidence>
<dbReference type="AlphaFoldDB" id="A0AAV2MQU1"/>
<evidence type="ECO:0000313" key="9">
    <source>
        <dbReference type="Proteomes" id="UP001497482"/>
    </source>
</evidence>
<sequence>MAALENSALTRKEIRRQKLMEFLAAKKNLSLPSKIQNMGKDEAVKSERSVSTVRYDKENKIPVLKRDIKVKTVQATVVKKPLGLTNSINKTTQNLTRKPTHIKTPEKRGAPPSSTKPLTAAQDRIKKLQEWRASRGISYKRPPMFVKGQARHSITEPQPFWSSIGEEDEAHSLICAVDRSLADCVKLLGEGCPADQVKEVLTRLPVVSHKFSKYWICQALLMEKEGNLDVLPMFEKAVGLVLEPVDDLRTVVFEILKKKDEIQESFKETEPTAYSTEISHNVVTTPKPGRALICAEKGNSSVVKYKITATPGGPPSQRRDSTVVNGQEVRFFTPVRRSVRIERAALRYPVSLKDHDLCVASYNDLMAEEEEKENAQQTPSEGSAVAQNSPMYIYRANEALNDKVFVEYVGSDE</sequence>
<dbReference type="InterPro" id="IPR029197">
    <property type="entry name" value="CKAP2_C"/>
</dbReference>
<evidence type="ECO:0000256" key="6">
    <source>
        <dbReference type="SAM" id="MobiDB-lite"/>
    </source>
</evidence>
<gene>
    <name evidence="8" type="ORF">KC01_LOCUS41584</name>
</gene>
<proteinExistence type="inferred from homology"/>
<dbReference type="GO" id="GO:0072686">
    <property type="term" value="C:mitotic spindle"/>
    <property type="evidence" value="ECO:0007669"/>
    <property type="project" value="TreeGrafter"/>
</dbReference>
<keyword evidence="3" id="KW-0963">Cytoplasm</keyword>
<evidence type="ECO:0000313" key="8">
    <source>
        <dbReference type="EMBL" id="CAL1615684.1"/>
    </source>
</evidence>
<comment type="subcellular location">
    <subcellularLocation>
        <location evidence="1">Cytoplasm</location>
        <location evidence="1">Cytoskeleton</location>
    </subcellularLocation>
</comment>
<keyword evidence="9" id="KW-1185">Reference proteome</keyword>
<dbReference type="PANTHER" id="PTHR47078:SF1">
    <property type="entry name" value="CYTOSKELETON-ASSOCIATED PROTEIN 2-LIKE"/>
    <property type="match status" value="1"/>
</dbReference>
<feature type="domain" description="Cytoskeleton-associated protein 2 C-terminal" evidence="7">
    <location>
        <begin position="113"/>
        <end position="277"/>
    </location>
</feature>
<dbReference type="Proteomes" id="UP001497482">
    <property type="component" value="Chromosome 9"/>
</dbReference>
<dbReference type="PANTHER" id="PTHR47078">
    <property type="entry name" value="CYTOSKELETON-ASSOCIATED PROTEIN 2-LIKE"/>
    <property type="match status" value="1"/>
</dbReference>
<organism evidence="8 9">
    <name type="scientific">Knipowitschia caucasica</name>
    <name type="common">Caucasian dwarf goby</name>
    <name type="synonym">Pomatoschistus caucasicus</name>
    <dbReference type="NCBI Taxonomy" id="637954"/>
    <lineage>
        <taxon>Eukaryota</taxon>
        <taxon>Metazoa</taxon>
        <taxon>Chordata</taxon>
        <taxon>Craniata</taxon>
        <taxon>Vertebrata</taxon>
        <taxon>Euteleostomi</taxon>
        <taxon>Actinopterygii</taxon>
        <taxon>Neopterygii</taxon>
        <taxon>Teleostei</taxon>
        <taxon>Neoteleostei</taxon>
        <taxon>Acanthomorphata</taxon>
        <taxon>Gobiaria</taxon>
        <taxon>Gobiiformes</taxon>
        <taxon>Gobioidei</taxon>
        <taxon>Gobiidae</taxon>
        <taxon>Gobiinae</taxon>
        <taxon>Knipowitschia</taxon>
    </lineage>
</organism>
<keyword evidence="5" id="KW-0206">Cytoskeleton</keyword>
<evidence type="ECO:0000256" key="4">
    <source>
        <dbReference type="ARBA" id="ARBA00022553"/>
    </source>
</evidence>
<evidence type="ECO:0000256" key="2">
    <source>
        <dbReference type="ARBA" id="ARBA00009468"/>
    </source>
</evidence>
<feature type="domain" description="Cytoskeleton-associated protein 2 C-terminal" evidence="7">
    <location>
        <begin position="296"/>
        <end position="371"/>
    </location>
</feature>
<dbReference type="GO" id="GO:0005813">
    <property type="term" value="C:centrosome"/>
    <property type="evidence" value="ECO:0007669"/>
    <property type="project" value="TreeGrafter"/>
</dbReference>
<dbReference type="InterPro" id="IPR052855">
    <property type="entry name" value="CKAP2-like"/>
</dbReference>
<evidence type="ECO:0000256" key="3">
    <source>
        <dbReference type="ARBA" id="ARBA00022490"/>
    </source>
</evidence>
<reference evidence="8 9" key="1">
    <citation type="submission" date="2024-04" db="EMBL/GenBank/DDBJ databases">
        <authorList>
            <person name="Waldvogel A.-M."/>
            <person name="Schoenle A."/>
        </authorList>
    </citation>
    <scope>NUCLEOTIDE SEQUENCE [LARGE SCALE GENOMIC DNA]</scope>
</reference>